<dbReference type="AlphaFoldDB" id="A0A8J8T7B5"/>
<evidence type="ECO:0000313" key="1">
    <source>
        <dbReference type="EMBL" id="TNV84141.1"/>
    </source>
</evidence>
<sequence>MAIDTLSVFQCNSLFCLSMQSLISLSICSQLMSLKNSRGIEANVTLLKFINGQPKIGTFIFSTQCSRLERSSTVVFLRLIRRRQDIYFFNADLNEVNQFPPPLSGSLVSSIFSILVYGSNFQALSRPVNFSSNDGLRVTCLFYFENQAMVNCF</sequence>
<keyword evidence="2" id="KW-1185">Reference proteome</keyword>
<evidence type="ECO:0000313" key="2">
    <source>
        <dbReference type="Proteomes" id="UP000785679"/>
    </source>
</evidence>
<dbReference type="Proteomes" id="UP000785679">
    <property type="component" value="Unassembled WGS sequence"/>
</dbReference>
<organism evidence="1 2">
    <name type="scientific">Halteria grandinella</name>
    <dbReference type="NCBI Taxonomy" id="5974"/>
    <lineage>
        <taxon>Eukaryota</taxon>
        <taxon>Sar</taxon>
        <taxon>Alveolata</taxon>
        <taxon>Ciliophora</taxon>
        <taxon>Intramacronucleata</taxon>
        <taxon>Spirotrichea</taxon>
        <taxon>Stichotrichia</taxon>
        <taxon>Sporadotrichida</taxon>
        <taxon>Halteriidae</taxon>
        <taxon>Halteria</taxon>
    </lineage>
</organism>
<protein>
    <submittedName>
        <fullName evidence="1">Uncharacterized protein</fullName>
    </submittedName>
</protein>
<proteinExistence type="predicted"/>
<name>A0A8J8T7B5_HALGN</name>
<dbReference type="EMBL" id="RRYP01003104">
    <property type="protein sequence ID" value="TNV84141.1"/>
    <property type="molecule type" value="Genomic_DNA"/>
</dbReference>
<reference evidence="1" key="1">
    <citation type="submission" date="2019-06" db="EMBL/GenBank/DDBJ databases">
        <authorList>
            <person name="Zheng W."/>
        </authorList>
    </citation>
    <scope>NUCLEOTIDE SEQUENCE</scope>
    <source>
        <strain evidence="1">QDHG01</strain>
    </source>
</reference>
<gene>
    <name evidence="1" type="ORF">FGO68_gene1862</name>
</gene>
<comment type="caution">
    <text evidence="1">The sequence shown here is derived from an EMBL/GenBank/DDBJ whole genome shotgun (WGS) entry which is preliminary data.</text>
</comment>
<accession>A0A8J8T7B5</accession>